<dbReference type="Proteomes" id="UP000436181">
    <property type="component" value="Unassembled WGS sequence"/>
</dbReference>
<feature type="transmembrane region" description="Helical" evidence="1">
    <location>
        <begin position="88"/>
        <end position="107"/>
    </location>
</feature>
<sequence>MTKKRTQNTPAYRTIDEALETYKEDLAGAEKKLNRDINYTAFLPAMACGLLAVFLAFFLPHSGDVHGYDVLFDTSVARQFATTNPERIYSWLALTGGVLLTLATIFTRDWIVAWANWAVAGVGWFYSIIAIWMRQSRPTAPVNDPLLYGDGPSYGLILALLGMTTLFATLSVLLFRRSPLQKAIARARREEASKDEEALLKQQRLRTGLKPHAQAEIVDDRRQRVRQRREQTGD</sequence>
<dbReference type="RefSeq" id="WP_151844097.1">
    <property type="nucleotide sequence ID" value="NZ_WBZJ01000001.1"/>
</dbReference>
<evidence type="ECO:0000256" key="1">
    <source>
        <dbReference type="SAM" id="Phobius"/>
    </source>
</evidence>
<feature type="transmembrane region" description="Helical" evidence="1">
    <location>
        <begin position="41"/>
        <end position="59"/>
    </location>
</feature>
<accession>A0ABQ6VGJ5</accession>
<keyword evidence="3" id="KW-1185">Reference proteome</keyword>
<keyword evidence="1" id="KW-0472">Membrane</keyword>
<organism evidence="2 3">
    <name type="scientific">Corynebacterium zhongnanshanii</name>
    <dbReference type="NCBI Taxonomy" id="2768834"/>
    <lineage>
        <taxon>Bacteria</taxon>
        <taxon>Bacillati</taxon>
        <taxon>Actinomycetota</taxon>
        <taxon>Actinomycetes</taxon>
        <taxon>Mycobacteriales</taxon>
        <taxon>Corynebacteriaceae</taxon>
        <taxon>Corynebacterium</taxon>
    </lineage>
</organism>
<comment type="caution">
    <text evidence="2">The sequence shown here is derived from an EMBL/GenBank/DDBJ whole genome shotgun (WGS) entry which is preliminary data.</text>
</comment>
<reference evidence="2 3" key="1">
    <citation type="submission" date="2019-10" db="EMBL/GenBank/DDBJ databases">
        <title>Corynebacterium sp novel species isolated from the respiratory tract of Marmot.</title>
        <authorList>
            <person name="Zhang G."/>
        </authorList>
    </citation>
    <scope>NUCLEOTIDE SEQUENCE [LARGE SCALE GENOMIC DNA]</scope>
    <source>
        <strain evidence="2 3">336</strain>
    </source>
</reference>
<gene>
    <name evidence="2" type="ORF">F8377_04425</name>
</gene>
<protein>
    <submittedName>
        <fullName evidence="2">Uncharacterized protein</fullName>
    </submittedName>
</protein>
<keyword evidence="1" id="KW-1133">Transmembrane helix</keyword>
<feature type="transmembrane region" description="Helical" evidence="1">
    <location>
        <begin position="114"/>
        <end position="133"/>
    </location>
</feature>
<evidence type="ECO:0000313" key="2">
    <source>
        <dbReference type="EMBL" id="KAB3523385.1"/>
    </source>
</evidence>
<proteinExistence type="predicted"/>
<evidence type="ECO:0000313" key="3">
    <source>
        <dbReference type="Proteomes" id="UP000436181"/>
    </source>
</evidence>
<name>A0ABQ6VGJ5_9CORY</name>
<feature type="transmembrane region" description="Helical" evidence="1">
    <location>
        <begin position="153"/>
        <end position="175"/>
    </location>
</feature>
<keyword evidence="1" id="KW-0812">Transmembrane</keyword>
<dbReference type="EMBL" id="WBZJ01000001">
    <property type="protein sequence ID" value="KAB3523385.1"/>
    <property type="molecule type" value="Genomic_DNA"/>
</dbReference>